<dbReference type="InterPro" id="IPR046997">
    <property type="entry name" value="Isocitrate_DH_TT1725_C_sf"/>
</dbReference>
<dbReference type="GO" id="GO:0006097">
    <property type="term" value="P:glyoxylate cycle"/>
    <property type="evidence" value="ECO:0007669"/>
    <property type="project" value="UniProtKB-KW"/>
</dbReference>
<accession>A0A7V2ZLJ0</accession>
<comment type="caution">
    <text evidence="15">The sequence shown here is derived from an EMBL/GenBank/DDBJ whole genome shotgun (WGS) entry which is preliminary data.</text>
</comment>
<reference evidence="15" key="1">
    <citation type="journal article" date="2020" name="mSystems">
        <title>Genome- and Community-Level Interaction Insights into Carbon Utilization and Element Cycling Functions of Hydrothermarchaeota in Hydrothermal Sediment.</title>
        <authorList>
            <person name="Zhou Z."/>
            <person name="Liu Y."/>
            <person name="Xu W."/>
            <person name="Pan J."/>
            <person name="Luo Z.H."/>
            <person name="Li M."/>
        </authorList>
    </citation>
    <scope>NUCLEOTIDE SEQUENCE [LARGE SCALE GENOMIC DNA]</scope>
    <source>
        <strain evidence="15">SpSt-479</strain>
    </source>
</reference>
<name>A0A7V2ZLJ0_9BACT</name>
<evidence type="ECO:0000256" key="9">
    <source>
        <dbReference type="ARBA" id="ARBA00023554"/>
    </source>
</evidence>
<evidence type="ECO:0000256" key="10">
    <source>
        <dbReference type="ARBA" id="ARBA00029765"/>
    </source>
</evidence>
<sequence length="466" mass="51430">MFKVVLIKGDGIGPEIADAVVKIFEAAQVPITWFEKQAGLNVIDKHPTGIPEDTLKAIQEYKVALKGPTTTPVGTGHKSVNVTLRKSLELYANVRPAKSLPGVRTRFDNVDLIIVRENIEDTYGGIEHHQTADVAQALKLITRPGSIRIAKYAFEMARLYGRKKVMAVHKANIHKLTDGLFLKCFYEVAKEYPEIQSSDLIVDNTCMQLVTNPERFDVLVLPNLYGDIVSDLAAGLVGGLGVAPGGNIGDEVAIFESVHGSAPDIAGQGIANPTALLLSSFQMLQHIGLHKTKERIEKALIETLKDGIKTRDLGGKAGTLEFADAIISHLEQPAKDEFKEPSPLRIISELLPTHKEVTEYCHGVDIFVENPNGIPQMPEQVGKLKLKMISNRGTKVYPGPLPKIWLVDHHRCRYVAKDENDNLINIGDEEIFHLIKEISSHGIKWMHIEKLQLFDGETGYSKAQGE</sequence>
<evidence type="ECO:0000256" key="11">
    <source>
        <dbReference type="ARBA" id="ARBA00029990"/>
    </source>
</evidence>
<evidence type="ECO:0000256" key="7">
    <source>
        <dbReference type="ARBA" id="ARBA00023002"/>
    </source>
</evidence>
<dbReference type="GO" id="GO:0006099">
    <property type="term" value="P:tricarboxylic acid cycle"/>
    <property type="evidence" value="ECO:0007669"/>
    <property type="project" value="TreeGrafter"/>
</dbReference>
<dbReference type="EMBL" id="DSUJ01000010">
    <property type="protein sequence ID" value="HFI92218.1"/>
    <property type="molecule type" value="Genomic_DNA"/>
</dbReference>
<organism evidence="15">
    <name type="scientific">Ignavibacterium album</name>
    <dbReference type="NCBI Taxonomy" id="591197"/>
    <lineage>
        <taxon>Bacteria</taxon>
        <taxon>Pseudomonadati</taxon>
        <taxon>Ignavibacteriota</taxon>
        <taxon>Ignavibacteria</taxon>
        <taxon>Ignavibacteriales</taxon>
        <taxon>Ignavibacteriaceae</taxon>
        <taxon>Ignavibacterium</taxon>
    </lineage>
</organism>
<dbReference type="InterPro" id="IPR019818">
    <property type="entry name" value="IsoCit/isopropylmalate_DH_CS"/>
</dbReference>
<keyword evidence="6" id="KW-0521">NADP</keyword>
<evidence type="ECO:0000256" key="1">
    <source>
        <dbReference type="ARBA" id="ARBA00007769"/>
    </source>
</evidence>
<evidence type="ECO:0000256" key="8">
    <source>
        <dbReference type="ARBA" id="ARBA00023211"/>
    </source>
</evidence>
<evidence type="ECO:0000256" key="5">
    <source>
        <dbReference type="ARBA" id="ARBA00022435"/>
    </source>
</evidence>
<keyword evidence="8" id="KW-0464">Manganese</keyword>
<evidence type="ECO:0000313" key="15">
    <source>
        <dbReference type="EMBL" id="HFI92218.1"/>
    </source>
</evidence>
<evidence type="ECO:0000256" key="4">
    <source>
        <dbReference type="ARBA" id="ARBA00019562"/>
    </source>
</evidence>
<evidence type="ECO:0000256" key="12">
    <source>
        <dbReference type="ARBA" id="ARBA00031098"/>
    </source>
</evidence>
<comment type="subunit">
    <text evidence="2">Homodimer.</text>
</comment>
<evidence type="ECO:0000256" key="3">
    <source>
        <dbReference type="ARBA" id="ARBA00013013"/>
    </source>
</evidence>
<dbReference type="Gene3D" id="3.40.718.10">
    <property type="entry name" value="Isopropylmalate Dehydrogenase"/>
    <property type="match status" value="1"/>
</dbReference>
<dbReference type="NCBIfam" id="NF006673">
    <property type="entry name" value="PRK09222.1"/>
    <property type="match status" value="1"/>
</dbReference>
<dbReference type="EC" id="1.1.1.42" evidence="3"/>
<dbReference type="PROSITE" id="PS00470">
    <property type="entry name" value="IDH_IMDH"/>
    <property type="match status" value="1"/>
</dbReference>
<evidence type="ECO:0000256" key="2">
    <source>
        <dbReference type="ARBA" id="ARBA00011738"/>
    </source>
</evidence>
<dbReference type="SMART" id="SM01329">
    <property type="entry name" value="Iso_dh"/>
    <property type="match status" value="1"/>
</dbReference>
<evidence type="ECO:0000256" key="13">
    <source>
        <dbReference type="ARBA" id="ARBA00046127"/>
    </source>
</evidence>
<dbReference type="FunFam" id="3.40.718.10:FF:000014">
    <property type="entry name" value="Isocitrate dehydrogenase (NAD(+))"/>
    <property type="match status" value="1"/>
</dbReference>
<gene>
    <name evidence="15" type="ORF">ENS31_11940</name>
</gene>
<dbReference type="InterPro" id="IPR024084">
    <property type="entry name" value="IsoPropMal-DH-like_dom"/>
</dbReference>
<dbReference type="Gene3D" id="3.30.70.1570">
    <property type="match status" value="1"/>
</dbReference>
<dbReference type="PANTHER" id="PTHR11835">
    <property type="entry name" value="DECARBOXYLATING DEHYDROGENASES-ISOCITRATE, ISOPROPYLMALATE, TARTRATE"/>
    <property type="match status" value="1"/>
</dbReference>
<comment type="similarity">
    <text evidence="1">Belongs to the isocitrate and isopropylmalate dehydrogenases family.</text>
</comment>
<comment type="catalytic activity">
    <reaction evidence="9">
        <text>D-threo-isocitrate + NADP(+) = 2-oxoglutarate + CO2 + NADPH</text>
        <dbReference type="Rhea" id="RHEA:19629"/>
        <dbReference type="ChEBI" id="CHEBI:15562"/>
        <dbReference type="ChEBI" id="CHEBI:16526"/>
        <dbReference type="ChEBI" id="CHEBI:16810"/>
        <dbReference type="ChEBI" id="CHEBI:57783"/>
        <dbReference type="ChEBI" id="CHEBI:58349"/>
        <dbReference type="EC" id="1.1.1.42"/>
    </reaction>
</comment>
<dbReference type="SUPFAM" id="SSF53659">
    <property type="entry name" value="Isocitrate/Isopropylmalate dehydrogenase-like"/>
    <property type="match status" value="1"/>
</dbReference>
<dbReference type="InterPro" id="IPR040978">
    <property type="entry name" value="Isocitrate_DH_TT1725_C"/>
</dbReference>
<dbReference type="GO" id="GO:0006102">
    <property type="term" value="P:isocitrate metabolic process"/>
    <property type="evidence" value="ECO:0007669"/>
    <property type="project" value="TreeGrafter"/>
</dbReference>
<feature type="domain" description="Isopropylmalate dehydrogenase-like" evidence="14">
    <location>
        <begin position="3"/>
        <end position="326"/>
    </location>
</feature>
<keyword evidence="5" id="KW-0329">Glyoxylate bypass</keyword>
<dbReference type="GO" id="GO:0051287">
    <property type="term" value="F:NAD binding"/>
    <property type="evidence" value="ECO:0007669"/>
    <property type="project" value="InterPro"/>
</dbReference>
<dbReference type="GO" id="GO:0004450">
    <property type="term" value="F:isocitrate dehydrogenase (NADP+) activity"/>
    <property type="evidence" value="ECO:0007669"/>
    <property type="project" value="UniProtKB-EC"/>
</dbReference>
<dbReference type="AlphaFoldDB" id="A0A7V2ZLJ0"/>
<dbReference type="Pfam" id="PF18324">
    <property type="entry name" value="Isocitrate_DH_C_bact"/>
    <property type="match status" value="1"/>
</dbReference>
<comment type="function">
    <text evidence="13">Catalyzes the oxidative decarboxylation of isocitrate to 2-oxoglutarate and carbon dioxide with the concomitant reduction of NADP(+).</text>
</comment>
<dbReference type="GO" id="GO:0000287">
    <property type="term" value="F:magnesium ion binding"/>
    <property type="evidence" value="ECO:0007669"/>
    <property type="project" value="InterPro"/>
</dbReference>
<evidence type="ECO:0000259" key="14">
    <source>
        <dbReference type="SMART" id="SM01329"/>
    </source>
</evidence>
<evidence type="ECO:0000256" key="6">
    <source>
        <dbReference type="ARBA" id="ARBA00022857"/>
    </source>
</evidence>
<protein>
    <recommendedName>
        <fullName evidence="4">Isocitrate dehydrogenase [NADP]</fullName>
        <ecNumber evidence="3">1.1.1.42</ecNumber>
    </recommendedName>
    <alternativeName>
        <fullName evidence="10">IDP</fullName>
    </alternativeName>
    <alternativeName>
        <fullName evidence="11">NADP(+)-specific ICDH</fullName>
    </alternativeName>
    <alternativeName>
        <fullName evidence="12">Oxalosuccinate decarboxylase</fullName>
    </alternativeName>
</protein>
<keyword evidence="7 15" id="KW-0560">Oxidoreductase</keyword>
<dbReference type="PANTHER" id="PTHR11835:SF34">
    <property type="entry name" value="ISOCITRATE DEHYDROGENASE [NAD] SUBUNIT ALPHA, MITOCHONDRIAL"/>
    <property type="match status" value="1"/>
</dbReference>
<proteinExistence type="inferred from homology"/>
<dbReference type="GO" id="GO:0004449">
    <property type="term" value="F:isocitrate dehydrogenase (NAD+) activity"/>
    <property type="evidence" value="ECO:0007669"/>
    <property type="project" value="TreeGrafter"/>
</dbReference>
<dbReference type="Pfam" id="PF00180">
    <property type="entry name" value="Iso_dh"/>
    <property type="match status" value="1"/>
</dbReference>